<evidence type="ECO:0000259" key="14">
    <source>
        <dbReference type="PROSITE" id="PS50262"/>
    </source>
</evidence>
<dbReference type="OrthoDB" id="9606139at2759"/>
<dbReference type="AlphaFoldDB" id="A0A6P6DWC1"/>
<dbReference type="InParanoid" id="A0A6P6DWC1"/>
<keyword evidence="10 13" id="KW-0675">Receptor</keyword>
<dbReference type="Gene3D" id="1.20.1070.10">
    <property type="entry name" value="Rhodopsin 7-helix transmembrane proteins"/>
    <property type="match status" value="1"/>
</dbReference>
<dbReference type="GO" id="GO:0019236">
    <property type="term" value="P:response to pheromone"/>
    <property type="evidence" value="ECO:0007669"/>
    <property type="project" value="UniProtKB-KW"/>
</dbReference>
<keyword evidence="8 13" id="KW-0297">G-protein coupled receptor</keyword>
<evidence type="ECO:0000313" key="15">
    <source>
        <dbReference type="Proteomes" id="UP000515203"/>
    </source>
</evidence>
<evidence type="ECO:0000256" key="5">
    <source>
        <dbReference type="ARBA" id="ARBA00022507"/>
    </source>
</evidence>
<feature type="transmembrane region" description="Helical" evidence="13">
    <location>
        <begin position="179"/>
        <end position="208"/>
    </location>
</feature>
<keyword evidence="5 13" id="KW-0589">Pheromone response</keyword>
<sequence>MSPHGLAIRIIFVAQTGVGMLGNILLLYCYIFIPHTQRRLKQTDLIIKNLILANWFVLLSRGIPHTMVVLGLQYSMGNTGCKLVFYLHRVARGVTLGTICILSGCQAITISASHHSWVKVKAKDPKYMAFSITFCWILHMLVNSGVPVYITGARRSSNSTLYKHYGYCSSITSEQMENLVYSMIMSSIDVLSLGFMVSASIFMMLVLYRHKQSVLHIHSKNFSSKFSAETRATQTIFILLITFFSLYILSSFFTFYLSYSDQPSPGLMNISALLAASFSCVSPFVIITRDSHFSRLFCMLCCPKMNNFCKLIMDVGGISVRSWLVASRATWDGCITHEKHSMSKLGKLHKQNPASSIQQMTSKKQHC</sequence>
<dbReference type="GeneID" id="111814617"/>
<dbReference type="PROSITE" id="PS50262">
    <property type="entry name" value="G_PROTEIN_RECEP_F1_2"/>
    <property type="match status" value="1"/>
</dbReference>
<evidence type="ECO:0000256" key="10">
    <source>
        <dbReference type="ARBA" id="ARBA00023170"/>
    </source>
</evidence>
<evidence type="ECO:0000256" key="7">
    <source>
        <dbReference type="ARBA" id="ARBA00022989"/>
    </source>
</evidence>
<comment type="similarity">
    <text evidence="3 13">Belongs to the G-protein coupled receptor 1 family.</text>
</comment>
<comment type="subcellular location">
    <subcellularLocation>
        <location evidence="2 13">Cell membrane</location>
        <topology evidence="2 13">Multi-pass membrane protein</topology>
    </subcellularLocation>
</comment>
<evidence type="ECO:0000256" key="1">
    <source>
        <dbReference type="ARBA" id="ARBA00003878"/>
    </source>
</evidence>
<protein>
    <recommendedName>
        <fullName evidence="13">Vomeronasal type-1 receptor</fullName>
    </recommendedName>
</protein>
<keyword evidence="6 13" id="KW-0812">Transmembrane</keyword>
<feature type="domain" description="G-protein coupled receptors family 1 profile" evidence="14">
    <location>
        <begin position="22"/>
        <end position="286"/>
    </location>
</feature>
<evidence type="ECO:0000256" key="4">
    <source>
        <dbReference type="ARBA" id="ARBA00022475"/>
    </source>
</evidence>
<dbReference type="GO" id="GO:0005886">
    <property type="term" value="C:plasma membrane"/>
    <property type="evidence" value="ECO:0007669"/>
    <property type="project" value="UniProtKB-SubCell"/>
</dbReference>
<dbReference type="SUPFAM" id="SSF81321">
    <property type="entry name" value="Family A G protein-coupled receptor-like"/>
    <property type="match status" value="1"/>
</dbReference>
<dbReference type="Proteomes" id="UP000515203">
    <property type="component" value="Unplaced"/>
</dbReference>
<keyword evidence="9 13" id="KW-0472">Membrane</keyword>
<dbReference type="Pfam" id="PF03402">
    <property type="entry name" value="V1R"/>
    <property type="match status" value="1"/>
</dbReference>
<dbReference type="RefSeq" id="XP_023564261.1">
    <property type="nucleotide sequence ID" value="XM_023708493.1"/>
</dbReference>
<keyword evidence="4 13" id="KW-1003">Cell membrane</keyword>
<dbReference type="GO" id="GO:0016503">
    <property type="term" value="F:pheromone receptor activity"/>
    <property type="evidence" value="ECO:0007669"/>
    <property type="project" value="InterPro"/>
</dbReference>
<reference evidence="16" key="1">
    <citation type="submission" date="2025-08" db="UniProtKB">
        <authorList>
            <consortium name="RefSeq"/>
        </authorList>
    </citation>
    <scope>IDENTIFICATION</scope>
</reference>
<organism evidence="15 16">
    <name type="scientific">Octodon degus</name>
    <name type="common">Degu</name>
    <name type="synonym">Sciurus degus</name>
    <dbReference type="NCBI Taxonomy" id="10160"/>
    <lineage>
        <taxon>Eukaryota</taxon>
        <taxon>Metazoa</taxon>
        <taxon>Chordata</taxon>
        <taxon>Craniata</taxon>
        <taxon>Vertebrata</taxon>
        <taxon>Euteleostomi</taxon>
        <taxon>Mammalia</taxon>
        <taxon>Eutheria</taxon>
        <taxon>Euarchontoglires</taxon>
        <taxon>Glires</taxon>
        <taxon>Rodentia</taxon>
        <taxon>Hystricomorpha</taxon>
        <taxon>Octodontidae</taxon>
        <taxon>Octodon</taxon>
    </lineage>
</organism>
<evidence type="ECO:0000256" key="9">
    <source>
        <dbReference type="ARBA" id="ARBA00023136"/>
    </source>
</evidence>
<dbReference type="PANTHER" id="PTHR24062">
    <property type="entry name" value="VOMERONASAL TYPE-1 RECEPTOR"/>
    <property type="match status" value="1"/>
</dbReference>
<gene>
    <name evidence="16" type="primary">LOC111814617</name>
</gene>
<dbReference type="InterPro" id="IPR004072">
    <property type="entry name" value="Vmron_rcpt_1"/>
</dbReference>
<dbReference type="PRINTS" id="PR01534">
    <property type="entry name" value="VOMERONASL1R"/>
</dbReference>
<evidence type="ECO:0000256" key="13">
    <source>
        <dbReference type="RuleBase" id="RU364061"/>
    </source>
</evidence>
<evidence type="ECO:0000256" key="8">
    <source>
        <dbReference type="ARBA" id="ARBA00023040"/>
    </source>
</evidence>
<dbReference type="FunFam" id="1.20.1070.10:FF:000033">
    <property type="entry name" value="Vomeronasal type-1 receptor"/>
    <property type="match status" value="1"/>
</dbReference>
<feature type="transmembrane region" description="Helical" evidence="13">
    <location>
        <begin position="94"/>
        <end position="115"/>
    </location>
</feature>
<feature type="transmembrane region" description="Helical" evidence="13">
    <location>
        <begin position="268"/>
        <end position="287"/>
    </location>
</feature>
<comment type="function">
    <text evidence="1">Putative pheromone receptor.</text>
</comment>
<dbReference type="InterPro" id="IPR017452">
    <property type="entry name" value="GPCR_Rhodpsn_7TM"/>
</dbReference>
<evidence type="ECO:0000256" key="3">
    <source>
        <dbReference type="ARBA" id="ARBA00010663"/>
    </source>
</evidence>
<name>A0A6P6DWC1_OCTDE</name>
<feature type="transmembrane region" description="Helical" evidence="13">
    <location>
        <begin position="6"/>
        <end position="31"/>
    </location>
</feature>
<keyword evidence="11" id="KW-0325">Glycoprotein</keyword>
<feature type="transmembrane region" description="Helical" evidence="13">
    <location>
        <begin position="235"/>
        <end position="256"/>
    </location>
</feature>
<evidence type="ECO:0000256" key="12">
    <source>
        <dbReference type="ARBA" id="ARBA00023224"/>
    </source>
</evidence>
<keyword evidence="12 13" id="KW-0807">Transducer</keyword>
<evidence type="ECO:0000313" key="16">
    <source>
        <dbReference type="RefSeq" id="XP_023564261.1"/>
    </source>
</evidence>
<keyword evidence="7 13" id="KW-1133">Transmembrane helix</keyword>
<feature type="transmembrane region" description="Helical" evidence="13">
    <location>
        <begin position="127"/>
        <end position="150"/>
    </location>
</feature>
<evidence type="ECO:0000256" key="6">
    <source>
        <dbReference type="ARBA" id="ARBA00022692"/>
    </source>
</evidence>
<keyword evidence="15" id="KW-1185">Reference proteome</keyword>
<evidence type="ECO:0000256" key="2">
    <source>
        <dbReference type="ARBA" id="ARBA00004651"/>
    </source>
</evidence>
<proteinExistence type="inferred from homology"/>
<accession>A0A6P6DWC1</accession>
<feature type="transmembrane region" description="Helical" evidence="13">
    <location>
        <begin position="52"/>
        <end position="74"/>
    </location>
</feature>
<dbReference type="GO" id="GO:0007606">
    <property type="term" value="P:sensory perception of chemical stimulus"/>
    <property type="evidence" value="ECO:0007669"/>
    <property type="project" value="UniProtKB-ARBA"/>
</dbReference>
<evidence type="ECO:0000256" key="11">
    <source>
        <dbReference type="ARBA" id="ARBA00023180"/>
    </source>
</evidence>